<dbReference type="Pfam" id="PF07484">
    <property type="entry name" value="Collar"/>
    <property type="match status" value="1"/>
</dbReference>
<evidence type="ECO:0000313" key="3">
    <source>
        <dbReference type="Proteomes" id="UP000198706"/>
    </source>
</evidence>
<dbReference type="STRING" id="137658.SAMN05216186_1402"/>
<dbReference type="EMBL" id="FNFD01000040">
    <property type="protein sequence ID" value="SDM00535.1"/>
    <property type="molecule type" value="Genomic_DNA"/>
</dbReference>
<dbReference type="AlphaFoldDB" id="A0A1G9PR09"/>
<dbReference type="SUPFAM" id="SSF88874">
    <property type="entry name" value="Receptor-binding domain of short tail fibre protein gp12"/>
    <property type="match status" value="1"/>
</dbReference>
<organism evidence="2 3">
    <name type="scientific">Pseudomonas indica</name>
    <dbReference type="NCBI Taxonomy" id="137658"/>
    <lineage>
        <taxon>Bacteria</taxon>
        <taxon>Pseudomonadati</taxon>
        <taxon>Pseudomonadota</taxon>
        <taxon>Gammaproteobacteria</taxon>
        <taxon>Pseudomonadales</taxon>
        <taxon>Pseudomonadaceae</taxon>
        <taxon>Pseudomonas</taxon>
    </lineage>
</organism>
<dbReference type="InterPro" id="IPR011083">
    <property type="entry name" value="Phage_tail_collar_dom"/>
</dbReference>
<name>A0A1G9PR09_9PSED</name>
<dbReference type="RefSeq" id="WP_084336463.1">
    <property type="nucleotide sequence ID" value="NZ_CBKZNZ010000087.1"/>
</dbReference>
<dbReference type="OrthoDB" id="9810174at2"/>
<sequence length="205" mass="20774">MSEPFLGEIRMVGFNFAPRGWAFCQGQIMSIAQNTALFSLLGTVYGGNGQTTFGLPDLRGRSPVGTGQGGGLSDIVVGEMSGQENVTLLSNQMPAHGHTLPAENVPVSVTGPVAVPVSSTTASVGSPANAVPAAPSSGGRPFAIYNSAQSGSDTLAPFDVTLTGTAAVPAGVTGVSGNNFPVPLRNPYIGINFVIALQGVFPSRN</sequence>
<dbReference type="InterPro" id="IPR037053">
    <property type="entry name" value="Phage_tail_collar_dom_sf"/>
</dbReference>
<evidence type="ECO:0000313" key="2">
    <source>
        <dbReference type="EMBL" id="SDM00535.1"/>
    </source>
</evidence>
<reference evidence="2 3" key="1">
    <citation type="submission" date="2016-10" db="EMBL/GenBank/DDBJ databases">
        <authorList>
            <person name="de Groot N.N."/>
        </authorList>
    </citation>
    <scope>NUCLEOTIDE SEQUENCE [LARGE SCALE GENOMIC DNA]</scope>
    <source>
        <strain evidence="2 3">JCM 21544</strain>
    </source>
</reference>
<feature type="domain" description="Phage tail collar" evidence="1">
    <location>
        <begin position="7"/>
        <end position="63"/>
    </location>
</feature>
<dbReference type="Proteomes" id="UP000198706">
    <property type="component" value="Unassembled WGS sequence"/>
</dbReference>
<proteinExistence type="predicted"/>
<gene>
    <name evidence="2" type="ORF">SAMN05216186_1402</name>
</gene>
<accession>A0A1G9PR09</accession>
<protein>
    <submittedName>
        <fullName evidence="2">Microcystin-dependent protein</fullName>
    </submittedName>
</protein>
<dbReference type="Gene3D" id="3.90.1340.10">
    <property type="entry name" value="Phage tail collar domain"/>
    <property type="match status" value="1"/>
</dbReference>
<evidence type="ECO:0000259" key="1">
    <source>
        <dbReference type="Pfam" id="PF07484"/>
    </source>
</evidence>
<keyword evidence="3" id="KW-1185">Reference proteome</keyword>